<dbReference type="InterPro" id="IPR002815">
    <property type="entry name" value="Spo11/TopoVI_A"/>
</dbReference>
<evidence type="ECO:0000313" key="15">
    <source>
        <dbReference type="Proteomes" id="UP000323386"/>
    </source>
</evidence>
<dbReference type="Pfam" id="PF04406">
    <property type="entry name" value="TP6A_N"/>
    <property type="match status" value="1"/>
</dbReference>
<gene>
    <name evidence="14" type="ORF">PSFLO_04514</name>
</gene>
<comment type="similarity">
    <text evidence="3 10">Belongs to the TOP6A family.</text>
</comment>
<dbReference type="PROSITE" id="PS52041">
    <property type="entry name" value="TOPO_IIB"/>
    <property type="match status" value="1"/>
</dbReference>
<dbReference type="PRINTS" id="PR01550">
    <property type="entry name" value="TOP6AFAMILY"/>
</dbReference>
<dbReference type="GO" id="GO:0000228">
    <property type="term" value="C:nuclear chromosome"/>
    <property type="evidence" value="ECO:0007669"/>
    <property type="project" value="TreeGrafter"/>
</dbReference>
<keyword evidence="6" id="KW-0460">Magnesium</keyword>
<dbReference type="SUPFAM" id="SSF56726">
    <property type="entry name" value="DNA topoisomerase IV, alpha subunit"/>
    <property type="match status" value="1"/>
</dbReference>
<dbReference type="Pfam" id="PF21180">
    <property type="entry name" value="TOP6A-Spo11_Toprim"/>
    <property type="match status" value="1"/>
</dbReference>
<dbReference type="GO" id="GO:0042138">
    <property type="term" value="P:meiotic DNA double-strand break formation"/>
    <property type="evidence" value="ECO:0007669"/>
    <property type="project" value="TreeGrafter"/>
</dbReference>
<dbReference type="EMBL" id="OOIP01000012">
    <property type="protein sequence ID" value="SPO39035.1"/>
    <property type="molecule type" value="Genomic_DNA"/>
</dbReference>
<name>A0A5C3F527_9BASI</name>
<evidence type="ECO:0000256" key="4">
    <source>
        <dbReference type="ARBA" id="ARBA00012895"/>
    </source>
</evidence>
<feature type="active site" description="O-(5'-phospho-DNA)-tyrosine intermediate" evidence="10">
    <location>
        <position position="126"/>
    </location>
</feature>
<dbReference type="AlphaFoldDB" id="A0A5C3F527"/>
<dbReference type="InterPro" id="IPR036078">
    <property type="entry name" value="Spo11/TopoVI_A_sf"/>
</dbReference>
<evidence type="ECO:0000259" key="12">
    <source>
        <dbReference type="Pfam" id="PF04406"/>
    </source>
</evidence>
<evidence type="ECO:0000256" key="9">
    <source>
        <dbReference type="ARBA" id="ARBA00023235"/>
    </source>
</evidence>
<evidence type="ECO:0000259" key="13">
    <source>
        <dbReference type="Pfam" id="PF21180"/>
    </source>
</evidence>
<evidence type="ECO:0000256" key="10">
    <source>
        <dbReference type="PROSITE-ProRule" id="PRU01385"/>
    </source>
</evidence>
<dbReference type="Gene3D" id="1.10.10.10">
    <property type="entry name" value="Winged helix-like DNA-binding domain superfamily/Winged helix DNA-binding domain"/>
    <property type="match status" value="1"/>
</dbReference>
<dbReference type="Proteomes" id="UP000323386">
    <property type="component" value="Unassembled WGS sequence"/>
</dbReference>
<keyword evidence="8 10" id="KW-0238">DNA-binding</keyword>
<dbReference type="EC" id="5.6.2.2" evidence="4"/>
<dbReference type="Gene3D" id="3.40.1360.10">
    <property type="match status" value="2"/>
</dbReference>
<dbReference type="GO" id="GO:0005524">
    <property type="term" value="F:ATP binding"/>
    <property type="evidence" value="ECO:0007669"/>
    <property type="project" value="InterPro"/>
</dbReference>
<organism evidence="14 15">
    <name type="scientific">Pseudozyma flocculosa</name>
    <dbReference type="NCBI Taxonomy" id="84751"/>
    <lineage>
        <taxon>Eukaryota</taxon>
        <taxon>Fungi</taxon>
        <taxon>Dikarya</taxon>
        <taxon>Basidiomycota</taxon>
        <taxon>Ustilaginomycotina</taxon>
        <taxon>Ustilaginomycetes</taxon>
        <taxon>Ustilaginales</taxon>
        <taxon>Ustilaginaceae</taxon>
        <taxon>Pseudozyma</taxon>
    </lineage>
</organism>
<evidence type="ECO:0000256" key="2">
    <source>
        <dbReference type="ARBA" id="ARBA00001946"/>
    </source>
</evidence>
<comment type="cofactor">
    <cofactor evidence="2">
        <name>Mg(2+)</name>
        <dbReference type="ChEBI" id="CHEBI:18420"/>
    </cofactor>
</comment>
<accession>A0A5C3F527</accession>
<dbReference type="InterPro" id="IPR036388">
    <property type="entry name" value="WH-like_DNA-bd_sf"/>
</dbReference>
<dbReference type="InterPro" id="IPR013049">
    <property type="entry name" value="Spo11/TopoVI_A_N"/>
</dbReference>
<reference evidence="14 15" key="1">
    <citation type="submission" date="2018-03" db="EMBL/GenBank/DDBJ databases">
        <authorList>
            <person name="Guldener U."/>
        </authorList>
    </citation>
    <scope>NUCLEOTIDE SEQUENCE [LARGE SCALE GENOMIC DNA]</scope>
    <source>
        <strain evidence="14 15">DAOM196992</strain>
    </source>
</reference>
<evidence type="ECO:0000256" key="11">
    <source>
        <dbReference type="SAM" id="MobiDB-lite"/>
    </source>
</evidence>
<dbReference type="GO" id="GO:0007131">
    <property type="term" value="P:reciprocal meiotic recombination"/>
    <property type="evidence" value="ECO:0007669"/>
    <property type="project" value="TreeGrafter"/>
</dbReference>
<dbReference type="PANTHER" id="PTHR10848:SF0">
    <property type="entry name" value="MEIOTIC RECOMBINATION PROTEIN SPO11"/>
    <property type="match status" value="1"/>
</dbReference>
<evidence type="ECO:0000256" key="1">
    <source>
        <dbReference type="ARBA" id="ARBA00000185"/>
    </source>
</evidence>
<evidence type="ECO:0000256" key="8">
    <source>
        <dbReference type="ARBA" id="ARBA00023125"/>
    </source>
</evidence>
<dbReference type="PANTHER" id="PTHR10848">
    <property type="entry name" value="MEIOTIC RECOMBINATION PROTEIN SPO11"/>
    <property type="match status" value="1"/>
</dbReference>
<dbReference type="GO" id="GO:0003918">
    <property type="term" value="F:DNA topoisomerase type II (double strand cut, ATP-hydrolyzing) activity"/>
    <property type="evidence" value="ECO:0007669"/>
    <property type="project" value="UniProtKB-UniRule"/>
</dbReference>
<keyword evidence="7 10" id="KW-0799">Topoisomerase</keyword>
<evidence type="ECO:0000256" key="3">
    <source>
        <dbReference type="ARBA" id="ARBA00006559"/>
    </source>
</evidence>
<keyword evidence="9 10" id="KW-0413">Isomerase</keyword>
<keyword evidence="5" id="KW-0479">Metal-binding</keyword>
<dbReference type="GO" id="GO:0046872">
    <property type="term" value="F:metal ion binding"/>
    <property type="evidence" value="ECO:0007669"/>
    <property type="project" value="UniProtKB-KW"/>
</dbReference>
<evidence type="ECO:0000256" key="6">
    <source>
        <dbReference type="ARBA" id="ARBA00022842"/>
    </source>
</evidence>
<sequence>MSQPEVHRQVQQRQRAVQDADELRPRVIRALGRIAEDFTAALEAEPQQRVEIYLYRYAIHADDDDGDDAEEQAAPRRGPRTREMPFVFPARSPSRMRQIAQLFRVLEILLESLRSGVVVTKRDIYYRDSALFSTQGVVDRLVEQLAVSMRVERHQLGVVASPRDLFSGNVVVSYLTAAGRRRDVAAAGTAKLVPSEGVEQYDVETGAPWMLIIEKEASFRRICDDQRGPASPLRDGIIVTAKGYPDYATSAFVAVVARRYPWTYQRQLYAALGDQELGRIEWLGLRPDDYRAALPGRGDPGLVEERRGLLPLSHAERQKAVKLLRGLDDEEHMSEPQRRDVRLQLSKLLLCGHKAEIEWLEDAGPVLERHGDDHGEEGGGEGGGLVGYLRARMMRRRGDA</sequence>
<proteinExistence type="inferred from homology"/>
<comment type="catalytic activity">
    <reaction evidence="1 10">
        <text>ATP-dependent breakage, passage and rejoining of double-stranded DNA.</text>
        <dbReference type="EC" id="5.6.2.2"/>
    </reaction>
</comment>
<dbReference type="GO" id="GO:0003677">
    <property type="term" value="F:DNA binding"/>
    <property type="evidence" value="ECO:0007669"/>
    <property type="project" value="UniProtKB-UniRule"/>
</dbReference>
<feature type="domain" description="Topoisomerase 6 subunit A/Spo11 TOPRIM" evidence="13">
    <location>
        <begin position="210"/>
        <end position="257"/>
    </location>
</feature>
<dbReference type="GO" id="GO:0000706">
    <property type="term" value="P:meiotic DNA double-strand break processing"/>
    <property type="evidence" value="ECO:0007669"/>
    <property type="project" value="TreeGrafter"/>
</dbReference>
<evidence type="ECO:0000256" key="5">
    <source>
        <dbReference type="ARBA" id="ARBA00022723"/>
    </source>
</evidence>
<evidence type="ECO:0000313" key="14">
    <source>
        <dbReference type="EMBL" id="SPO39035.1"/>
    </source>
</evidence>
<protein>
    <recommendedName>
        <fullName evidence="4">DNA topoisomerase (ATP-hydrolyzing)</fullName>
        <ecNumber evidence="4">5.6.2.2</ecNumber>
    </recommendedName>
</protein>
<dbReference type="OrthoDB" id="5377392at2759"/>
<feature type="region of interest" description="Disordered" evidence="11">
    <location>
        <begin position="63"/>
        <end position="86"/>
    </location>
</feature>
<feature type="domain" description="Spo11/DNA topoisomerase VI subunit A N-terminal" evidence="12">
    <location>
        <begin position="97"/>
        <end position="158"/>
    </location>
</feature>
<evidence type="ECO:0000256" key="7">
    <source>
        <dbReference type="ARBA" id="ARBA00023029"/>
    </source>
</evidence>
<dbReference type="InterPro" id="IPR034136">
    <property type="entry name" value="TOPRIM_Topo6A/Spo11"/>
</dbReference>
<keyword evidence="15" id="KW-1185">Reference proteome</keyword>